<dbReference type="SUPFAM" id="SSF53335">
    <property type="entry name" value="S-adenosyl-L-methionine-dependent methyltransferases"/>
    <property type="match status" value="1"/>
</dbReference>
<dbReference type="CDD" id="cd02440">
    <property type="entry name" value="AdoMet_MTases"/>
    <property type="match status" value="1"/>
</dbReference>
<dbReference type="InterPro" id="IPR016181">
    <property type="entry name" value="Acyl_CoA_acyltransferase"/>
</dbReference>
<organism evidence="2 3">
    <name type="scientific">Streptomyces marokkonensis</name>
    <dbReference type="NCBI Taxonomy" id="324855"/>
    <lineage>
        <taxon>Bacteria</taxon>
        <taxon>Bacillati</taxon>
        <taxon>Actinomycetota</taxon>
        <taxon>Actinomycetes</taxon>
        <taxon>Kitasatosporales</taxon>
        <taxon>Streptomycetaceae</taxon>
        <taxon>Streptomyces</taxon>
    </lineage>
</organism>
<dbReference type="RefSeq" id="WP_345596980.1">
    <property type="nucleotide sequence ID" value="NZ_BAABCQ010000198.1"/>
</dbReference>
<dbReference type="SUPFAM" id="SSF55729">
    <property type="entry name" value="Acyl-CoA N-acyltransferases (Nat)"/>
    <property type="match status" value="1"/>
</dbReference>
<dbReference type="PANTHER" id="PTHR43464:SF78">
    <property type="entry name" value="SLR1117 PROTEIN"/>
    <property type="match status" value="1"/>
</dbReference>
<proteinExistence type="predicted"/>
<feature type="domain" description="N-acetyltransferase" evidence="1">
    <location>
        <begin position="268"/>
        <end position="415"/>
    </location>
</feature>
<accession>A0ABP7SAK7</accession>
<dbReference type="PANTHER" id="PTHR43464">
    <property type="entry name" value="METHYLTRANSFERASE"/>
    <property type="match status" value="1"/>
</dbReference>
<protein>
    <recommendedName>
        <fullName evidence="1">N-acetyltransferase domain-containing protein</fullName>
    </recommendedName>
</protein>
<dbReference type="EMBL" id="BAABCQ010000198">
    <property type="protein sequence ID" value="GAA4008995.1"/>
    <property type="molecule type" value="Genomic_DNA"/>
</dbReference>
<name>A0ABP7SAK7_9ACTN</name>
<dbReference type="Gene3D" id="3.40.50.150">
    <property type="entry name" value="Vaccinia Virus protein VP39"/>
    <property type="match status" value="1"/>
</dbReference>
<keyword evidence="3" id="KW-1185">Reference proteome</keyword>
<dbReference type="Pfam" id="PF13649">
    <property type="entry name" value="Methyltransf_25"/>
    <property type="match status" value="1"/>
</dbReference>
<comment type="caution">
    <text evidence="2">The sequence shown here is derived from an EMBL/GenBank/DDBJ whole genome shotgun (WGS) entry which is preliminary data.</text>
</comment>
<dbReference type="InterPro" id="IPR041698">
    <property type="entry name" value="Methyltransf_25"/>
</dbReference>
<dbReference type="Gene3D" id="3.40.630.30">
    <property type="match status" value="1"/>
</dbReference>
<dbReference type="PROSITE" id="PS51186">
    <property type="entry name" value="GNAT"/>
    <property type="match status" value="1"/>
</dbReference>
<dbReference type="InterPro" id="IPR000182">
    <property type="entry name" value="GNAT_dom"/>
</dbReference>
<evidence type="ECO:0000259" key="1">
    <source>
        <dbReference type="PROSITE" id="PS51186"/>
    </source>
</evidence>
<evidence type="ECO:0000313" key="3">
    <source>
        <dbReference type="Proteomes" id="UP001500034"/>
    </source>
</evidence>
<reference evidence="3" key="1">
    <citation type="journal article" date="2019" name="Int. J. Syst. Evol. Microbiol.">
        <title>The Global Catalogue of Microorganisms (GCM) 10K type strain sequencing project: providing services to taxonomists for standard genome sequencing and annotation.</title>
        <authorList>
            <consortium name="The Broad Institute Genomics Platform"/>
            <consortium name="The Broad Institute Genome Sequencing Center for Infectious Disease"/>
            <person name="Wu L."/>
            <person name="Ma J."/>
        </authorList>
    </citation>
    <scope>NUCLEOTIDE SEQUENCE [LARGE SCALE GENOMIC DNA]</scope>
    <source>
        <strain evidence="3">JCM 17027</strain>
    </source>
</reference>
<evidence type="ECO:0000313" key="2">
    <source>
        <dbReference type="EMBL" id="GAA4008995.1"/>
    </source>
</evidence>
<dbReference type="Pfam" id="PF00583">
    <property type="entry name" value="Acetyltransf_1"/>
    <property type="match status" value="1"/>
</dbReference>
<dbReference type="Proteomes" id="UP001500034">
    <property type="component" value="Unassembled WGS sequence"/>
</dbReference>
<dbReference type="InterPro" id="IPR029063">
    <property type="entry name" value="SAM-dependent_MTases_sf"/>
</dbReference>
<gene>
    <name evidence="2" type="ORF">GCM10022384_63330</name>
</gene>
<sequence length="433" mass="46591">MNDTDTPDHAPGTDPVTEAFFALHHDLPRQGPGSDATTRRLLEMAGPLPECPRVLDAGCGPGRSTLLLAEEVGAHVTAVDLYQPFLDGLTAEAARRGLGDQVTVVNCSMDRLPAPDHGFDVIWAEGSVYTIGFDVALRAWRRLLAPGGVLVITEIEWTVPNPAAPVCAYWDAAYPLRTHAANTDAAQAAGYRLRAHWPLPESDWWDEYYTPLTQRLTRADPQQPGMPEALAAHRTEIDMRREHGSDYNYAAYILRPHDTAENGTMTTWTARTETADDIPAVRDILLAAFPTAAEADIVDALRADPQAWIDGLSMVTAAPDSTPVGYALLTRCHVDGQPALALAPCAVLPQAQRAGAGSAAIRAALAAARATGENLVVVLGHADYYPRFGFTPASRFGIRAPFEVPDEAMMAMALNDTRPVPTGTIQYPVAFGV</sequence>